<keyword evidence="5" id="KW-1185">Reference proteome</keyword>
<dbReference type="RefSeq" id="WP_092567760.1">
    <property type="nucleotide sequence ID" value="NZ_BMXH01000001.1"/>
</dbReference>
<evidence type="ECO:0000313" key="5">
    <source>
        <dbReference type="Proteomes" id="UP000198500"/>
    </source>
</evidence>
<protein>
    <submittedName>
        <fullName evidence="4">FecR family protein</fullName>
    </submittedName>
</protein>
<feature type="domain" description="FecR protein" evidence="3">
    <location>
        <begin position="66"/>
        <end position="169"/>
    </location>
</feature>
<evidence type="ECO:0000313" key="4">
    <source>
        <dbReference type="EMBL" id="SDW19839.1"/>
    </source>
</evidence>
<feature type="region of interest" description="Disordered" evidence="1">
    <location>
        <begin position="193"/>
        <end position="231"/>
    </location>
</feature>
<evidence type="ECO:0000256" key="2">
    <source>
        <dbReference type="SAM" id="SignalP"/>
    </source>
</evidence>
<feature type="signal peptide" evidence="2">
    <location>
        <begin position="1"/>
        <end position="30"/>
    </location>
</feature>
<feature type="compositionally biased region" description="Acidic residues" evidence="1">
    <location>
        <begin position="244"/>
        <end position="268"/>
    </location>
</feature>
<name>A0A1H2RMH6_9GAMM</name>
<dbReference type="PANTHER" id="PTHR38731">
    <property type="entry name" value="LIPL45-RELATED LIPOPROTEIN-RELATED"/>
    <property type="match status" value="1"/>
</dbReference>
<proteinExistence type="predicted"/>
<organism evidence="4 5">
    <name type="scientific">Aidingimonas halophila</name>
    <dbReference type="NCBI Taxonomy" id="574349"/>
    <lineage>
        <taxon>Bacteria</taxon>
        <taxon>Pseudomonadati</taxon>
        <taxon>Pseudomonadota</taxon>
        <taxon>Gammaproteobacteria</taxon>
        <taxon>Oceanospirillales</taxon>
        <taxon>Halomonadaceae</taxon>
        <taxon>Aidingimonas</taxon>
    </lineage>
</organism>
<gene>
    <name evidence="4" type="ORF">SAMN05443545_101347</name>
</gene>
<feature type="region of interest" description="Disordered" evidence="1">
    <location>
        <begin position="244"/>
        <end position="269"/>
    </location>
</feature>
<dbReference type="Gene3D" id="2.60.120.1440">
    <property type="match status" value="1"/>
</dbReference>
<sequence length="495" mass="53728">MFQMSAPPDRGASAGLIFCLLLGVSLPAVADEPAGVVLSARGDVEARMAGEARTLSRRSEVFPEERVVTGESSRGQIRFEDGELVELDADSELRIDEFVEPDANDEEGEGHSTKSLLKGGMRAISGAIDGEETYAVDTPSATIGIRGTTYRLFVEDDGTLHAAVQEGRISVENEGGELVIGDDESYRVAYVTDRSTPPEGRISMPEPFGRSSVSADDDVSRGMAGDDGESDEIMRYLDESMQNDEEYREGFDPDLEPEPEEPEPEAPDLIDTQSDVYLSRGGNWIGAADVEYYDDDTARIIYDVDGEDATLVDDDGAYQSADNLEVSWGAWNEPLETREDGSERELDDPVIWMAYQPADDSLIEERYVTPEQGAMFNNLAGFVGQTASGSLIDETTGQSISVNIYGGLNEANFDATIALDYGSEQWDAMFNGEFTENELLGDLVEGTYDDGEEIDIDSGELLMHLVGEDAEGLAGRFGLEAGDAETRGVFLLEGE</sequence>
<dbReference type="STRING" id="574349.SAMN05443545_101347"/>
<dbReference type="Pfam" id="PF04773">
    <property type="entry name" value="FecR"/>
    <property type="match status" value="1"/>
</dbReference>
<evidence type="ECO:0000256" key="1">
    <source>
        <dbReference type="SAM" id="MobiDB-lite"/>
    </source>
</evidence>
<dbReference type="EMBL" id="FNNI01000001">
    <property type="protein sequence ID" value="SDW19839.1"/>
    <property type="molecule type" value="Genomic_DNA"/>
</dbReference>
<dbReference type="OrthoDB" id="7028389at2"/>
<keyword evidence="2" id="KW-0732">Signal</keyword>
<evidence type="ECO:0000259" key="3">
    <source>
        <dbReference type="Pfam" id="PF04773"/>
    </source>
</evidence>
<dbReference type="Proteomes" id="UP000198500">
    <property type="component" value="Unassembled WGS sequence"/>
</dbReference>
<reference evidence="4 5" key="1">
    <citation type="submission" date="2016-10" db="EMBL/GenBank/DDBJ databases">
        <authorList>
            <person name="de Groot N.N."/>
        </authorList>
    </citation>
    <scope>NUCLEOTIDE SEQUENCE [LARGE SCALE GENOMIC DNA]</scope>
    <source>
        <strain evidence="4 5">DSM 19219</strain>
    </source>
</reference>
<feature type="chain" id="PRO_5011650350" evidence="2">
    <location>
        <begin position="31"/>
        <end position="495"/>
    </location>
</feature>
<accession>A0A1H2RMH6</accession>
<dbReference type="InterPro" id="IPR006860">
    <property type="entry name" value="FecR"/>
</dbReference>
<dbReference type="AlphaFoldDB" id="A0A1H2RMH6"/>